<dbReference type="EMBL" id="OOIN01000022">
    <property type="protein sequence ID" value="SPO28370.1"/>
    <property type="molecule type" value="Genomic_DNA"/>
</dbReference>
<evidence type="ECO:0000313" key="2">
    <source>
        <dbReference type="Proteomes" id="UP000324022"/>
    </source>
</evidence>
<dbReference type="OrthoDB" id="2224399at2759"/>
<accession>A0A5C3EDT7</accession>
<dbReference type="Proteomes" id="UP000324022">
    <property type="component" value="Unassembled WGS sequence"/>
</dbReference>
<name>A0A5C3EDT7_9BASI</name>
<keyword evidence="2" id="KW-1185">Reference proteome</keyword>
<protein>
    <submittedName>
        <fullName evidence="1">Uncharacterized protein</fullName>
    </submittedName>
</protein>
<evidence type="ECO:0000313" key="1">
    <source>
        <dbReference type="EMBL" id="SPO28370.1"/>
    </source>
</evidence>
<reference evidence="1 2" key="1">
    <citation type="submission" date="2018-03" db="EMBL/GenBank/DDBJ databases">
        <authorList>
            <person name="Guldener U."/>
        </authorList>
    </citation>
    <scope>NUCLEOTIDE SEQUENCE [LARGE SCALE GENOMIC DNA]</scope>
    <source>
        <strain evidence="1 2">NBRC100155</strain>
    </source>
</reference>
<sequence length="212" mass="22366">MVGLDALATVLGSSPNQSEIQTLLTQIGASSTVDPDIKAYPDVVYHNYQPLGLSLQYEAANARTDASKAPADDLRLAAIDIYSAHEDKRWTGCPGLPLQISANHVETGGKTVEAIITHDSTGKDLVSLLGEPDRKGGGAGGRSGPAAWMEWSLRLSSPGSGSRAAKQVKLQIELAGAGARGADRWNAERAGACPWAVITVSWHVTQSQRKII</sequence>
<dbReference type="AlphaFoldDB" id="A0A5C3EDT7"/>
<proteinExistence type="predicted"/>
<organism evidence="1 2">
    <name type="scientific">Ustilago trichophora</name>
    <dbReference type="NCBI Taxonomy" id="86804"/>
    <lineage>
        <taxon>Eukaryota</taxon>
        <taxon>Fungi</taxon>
        <taxon>Dikarya</taxon>
        <taxon>Basidiomycota</taxon>
        <taxon>Ustilaginomycotina</taxon>
        <taxon>Ustilaginomycetes</taxon>
        <taxon>Ustilaginales</taxon>
        <taxon>Ustilaginaceae</taxon>
        <taxon>Ustilago</taxon>
    </lineage>
</organism>
<gene>
    <name evidence="1" type="ORF">UTRI_04767</name>
</gene>